<evidence type="ECO:0000256" key="1">
    <source>
        <dbReference type="SAM" id="MobiDB-lite"/>
    </source>
</evidence>
<dbReference type="RefSeq" id="WP_179491935.1">
    <property type="nucleotide sequence ID" value="NZ_JACCBV010000001.1"/>
</dbReference>
<evidence type="ECO:0000259" key="2">
    <source>
        <dbReference type="Pfam" id="PF12697"/>
    </source>
</evidence>
<dbReference type="InterPro" id="IPR029058">
    <property type="entry name" value="AB_hydrolase_fold"/>
</dbReference>
<dbReference type="Gene3D" id="3.40.50.1820">
    <property type="entry name" value="alpha/beta hydrolase"/>
    <property type="match status" value="1"/>
</dbReference>
<gene>
    <name evidence="3" type="ORF">BJ991_003389</name>
</gene>
<organism evidence="3 4">
    <name type="scientific">Microbacterium immunditiarum</name>
    <dbReference type="NCBI Taxonomy" id="337480"/>
    <lineage>
        <taxon>Bacteria</taxon>
        <taxon>Bacillati</taxon>
        <taxon>Actinomycetota</taxon>
        <taxon>Actinomycetes</taxon>
        <taxon>Micrococcales</taxon>
        <taxon>Microbacteriaceae</taxon>
        <taxon>Microbacterium</taxon>
    </lineage>
</organism>
<dbReference type="Proteomes" id="UP000576969">
    <property type="component" value="Unassembled WGS sequence"/>
</dbReference>
<dbReference type="GO" id="GO:0047372">
    <property type="term" value="F:monoacylglycerol lipase activity"/>
    <property type="evidence" value="ECO:0007669"/>
    <property type="project" value="TreeGrafter"/>
</dbReference>
<dbReference type="SUPFAM" id="SSF53474">
    <property type="entry name" value="alpha/beta-Hydrolases"/>
    <property type="match status" value="1"/>
</dbReference>
<dbReference type="AlphaFoldDB" id="A0A7Y9GRN4"/>
<dbReference type="InterPro" id="IPR000073">
    <property type="entry name" value="AB_hydrolase_1"/>
</dbReference>
<dbReference type="PANTHER" id="PTHR43798">
    <property type="entry name" value="MONOACYLGLYCEROL LIPASE"/>
    <property type="match status" value="1"/>
</dbReference>
<reference evidence="3 4" key="1">
    <citation type="submission" date="2020-07" db="EMBL/GenBank/DDBJ databases">
        <title>Sequencing the genomes of 1000 actinobacteria strains.</title>
        <authorList>
            <person name="Klenk H.-P."/>
        </authorList>
    </citation>
    <scope>NUCLEOTIDE SEQUENCE [LARGE SCALE GENOMIC DNA]</scope>
    <source>
        <strain evidence="3 4">DSM 24662</strain>
    </source>
</reference>
<dbReference type="EMBL" id="JACCBV010000001">
    <property type="protein sequence ID" value="NYE21361.1"/>
    <property type="molecule type" value="Genomic_DNA"/>
</dbReference>
<sequence>MPDLPVHTFRRGGDVIVYTRSGRAGGPVFVLVHGIGMGRGVFGDLVEELGAAGEVIALDLPGFGDSPKPRRPLDMAACGDLVAALLDALGVRDGVLVGHSMGAQVVTETLARHPDLRGRAVLVSPTVNPAERSAVVQGLRLLQDIAIESPKVLALGAVHYVKAGPVWYAKTLRRMVGHRIEDVLPRLDADTLVIRGEVDRVSPREWAREVARLVPRGVLREVPDRGHEAMIRTAQPAATLIAEHAAGTSGRTPDSGPPRGDTVEE</sequence>
<proteinExistence type="predicted"/>
<feature type="region of interest" description="Disordered" evidence="1">
    <location>
        <begin position="244"/>
        <end position="265"/>
    </location>
</feature>
<comment type="caution">
    <text evidence="3">The sequence shown here is derived from an EMBL/GenBank/DDBJ whole genome shotgun (WGS) entry which is preliminary data.</text>
</comment>
<dbReference type="GO" id="GO:0046464">
    <property type="term" value="P:acylglycerol catabolic process"/>
    <property type="evidence" value="ECO:0007669"/>
    <property type="project" value="TreeGrafter"/>
</dbReference>
<dbReference type="PRINTS" id="PR00111">
    <property type="entry name" value="ABHYDROLASE"/>
</dbReference>
<name>A0A7Y9GRN4_9MICO</name>
<protein>
    <submittedName>
        <fullName evidence="3">Pimeloyl-ACP methyl ester carboxylesterase</fullName>
    </submittedName>
</protein>
<dbReference type="GO" id="GO:0016020">
    <property type="term" value="C:membrane"/>
    <property type="evidence" value="ECO:0007669"/>
    <property type="project" value="TreeGrafter"/>
</dbReference>
<accession>A0A7Y9GRN4</accession>
<keyword evidence="4" id="KW-1185">Reference proteome</keyword>
<feature type="domain" description="AB hydrolase-1" evidence="2">
    <location>
        <begin position="29"/>
        <end position="237"/>
    </location>
</feature>
<evidence type="ECO:0000313" key="3">
    <source>
        <dbReference type="EMBL" id="NYE21361.1"/>
    </source>
</evidence>
<dbReference type="Pfam" id="PF12697">
    <property type="entry name" value="Abhydrolase_6"/>
    <property type="match status" value="1"/>
</dbReference>
<evidence type="ECO:0000313" key="4">
    <source>
        <dbReference type="Proteomes" id="UP000576969"/>
    </source>
</evidence>
<dbReference type="PANTHER" id="PTHR43798:SF5">
    <property type="entry name" value="MONOACYLGLYCEROL LIPASE ABHD6"/>
    <property type="match status" value="1"/>
</dbReference>
<dbReference type="InterPro" id="IPR050266">
    <property type="entry name" value="AB_hydrolase_sf"/>
</dbReference>